<evidence type="ECO:0000313" key="1">
    <source>
        <dbReference type="EMBL" id="CAD7588294.1"/>
    </source>
</evidence>
<sequence length="168" mass="18112">MSNMWVKDEEGGYGKFPSIIGQLTGISSNLQQNGLVMPGSTKLRNEGFREAGLTTYTCPLPRHATISDGQVNRREQMEKSPPVHPTEIRISISPSLVVELNTTSALANYATEAELRAQTQCTESTCWEVVCPDHDGYKSGGIYGGELAGAAGSSEVCLATLTFWRPAS</sequence>
<accession>A0A7R9PIV7</accession>
<organism evidence="1">
    <name type="scientific">Timema genevievae</name>
    <name type="common">Walking stick</name>
    <dbReference type="NCBI Taxonomy" id="629358"/>
    <lineage>
        <taxon>Eukaryota</taxon>
        <taxon>Metazoa</taxon>
        <taxon>Ecdysozoa</taxon>
        <taxon>Arthropoda</taxon>
        <taxon>Hexapoda</taxon>
        <taxon>Insecta</taxon>
        <taxon>Pterygota</taxon>
        <taxon>Neoptera</taxon>
        <taxon>Polyneoptera</taxon>
        <taxon>Phasmatodea</taxon>
        <taxon>Timematodea</taxon>
        <taxon>Timematoidea</taxon>
        <taxon>Timematidae</taxon>
        <taxon>Timema</taxon>
    </lineage>
</organism>
<reference evidence="1" key="1">
    <citation type="submission" date="2020-11" db="EMBL/GenBank/DDBJ databases">
        <authorList>
            <person name="Tran Van P."/>
        </authorList>
    </citation>
    <scope>NUCLEOTIDE SEQUENCE</scope>
</reference>
<name>A0A7R9PIV7_TIMGE</name>
<dbReference type="AlphaFoldDB" id="A0A7R9PIV7"/>
<protein>
    <submittedName>
        <fullName evidence="1">Uncharacterized protein</fullName>
    </submittedName>
</protein>
<proteinExistence type="predicted"/>
<dbReference type="EMBL" id="OE839708">
    <property type="protein sequence ID" value="CAD7588294.1"/>
    <property type="molecule type" value="Genomic_DNA"/>
</dbReference>
<gene>
    <name evidence="1" type="ORF">TGEB3V08_LOCUS2373</name>
</gene>